<evidence type="ECO:0000313" key="1">
    <source>
        <dbReference type="EMBL" id="SEB46566.1"/>
    </source>
</evidence>
<dbReference type="OrthoDB" id="3627176at2"/>
<gene>
    <name evidence="1" type="ORF">SAMN04489727_1970</name>
</gene>
<reference evidence="2" key="1">
    <citation type="submission" date="2016-10" db="EMBL/GenBank/DDBJ databases">
        <authorList>
            <person name="Varghese N."/>
            <person name="Submissions S."/>
        </authorList>
    </citation>
    <scope>NUCLEOTIDE SEQUENCE [LARGE SCALE GENOMIC DNA]</scope>
    <source>
        <strain evidence="2">DSM 44544</strain>
    </source>
</reference>
<sequence>MTDDTVTTNADSVRYLIGDHYDETADWPIVKLADRLRTDILDVQRDDMIPAEAAFVVDADESSPQPLIHITISGLHTLHGTDRFLTREGPTLSATMTVFGLASNYNRVERARPANARFLVQIDAVTADGAPYSVLVGTIHRWDW</sequence>
<evidence type="ECO:0000313" key="2">
    <source>
        <dbReference type="Proteomes" id="UP000199622"/>
    </source>
</evidence>
<accession>A0A1H4JL13</accession>
<proteinExistence type="predicted"/>
<keyword evidence="2" id="KW-1185">Reference proteome</keyword>
<dbReference type="Proteomes" id="UP000199622">
    <property type="component" value="Unassembled WGS sequence"/>
</dbReference>
<dbReference type="AlphaFoldDB" id="A0A1H4JL13"/>
<dbReference type="EMBL" id="FNSO01000003">
    <property type="protein sequence ID" value="SEB46566.1"/>
    <property type="molecule type" value="Genomic_DNA"/>
</dbReference>
<dbReference type="RefSeq" id="WP_091305547.1">
    <property type="nucleotide sequence ID" value="NZ_FNSO01000003.1"/>
</dbReference>
<name>A0A1H4JL13_9PSEU</name>
<organism evidence="1 2">
    <name type="scientific">Amycolatopsis tolypomycina</name>
    <dbReference type="NCBI Taxonomy" id="208445"/>
    <lineage>
        <taxon>Bacteria</taxon>
        <taxon>Bacillati</taxon>
        <taxon>Actinomycetota</taxon>
        <taxon>Actinomycetes</taxon>
        <taxon>Pseudonocardiales</taxon>
        <taxon>Pseudonocardiaceae</taxon>
        <taxon>Amycolatopsis</taxon>
    </lineage>
</organism>
<protein>
    <submittedName>
        <fullName evidence="1">Uncharacterized protein</fullName>
    </submittedName>
</protein>